<gene>
    <name evidence="2" type="ORF">U9M48_036570</name>
</gene>
<feature type="transmembrane region" description="Helical" evidence="1">
    <location>
        <begin position="58"/>
        <end position="82"/>
    </location>
</feature>
<dbReference type="Proteomes" id="UP001341281">
    <property type="component" value="Chromosome 08"/>
</dbReference>
<reference evidence="2 3" key="1">
    <citation type="submission" date="2024-02" db="EMBL/GenBank/DDBJ databases">
        <title>High-quality chromosome-scale genome assembly of Pensacola bahiagrass (Paspalum notatum Flugge var. saurae).</title>
        <authorList>
            <person name="Vega J.M."/>
            <person name="Podio M."/>
            <person name="Orjuela J."/>
            <person name="Siena L.A."/>
            <person name="Pessino S.C."/>
            <person name="Combes M.C."/>
            <person name="Mariac C."/>
            <person name="Albertini E."/>
            <person name="Pupilli F."/>
            <person name="Ortiz J.P.A."/>
            <person name="Leblanc O."/>
        </authorList>
    </citation>
    <scope>NUCLEOTIDE SEQUENCE [LARGE SCALE GENOMIC DNA]</scope>
    <source>
        <strain evidence="2">R1</strain>
        <tissue evidence="2">Leaf</tissue>
    </source>
</reference>
<name>A0AAQ3UDT3_PASNO</name>
<dbReference type="AlphaFoldDB" id="A0AAQ3UDT3"/>
<protein>
    <submittedName>
        <fullName evidence="2">Uncharacterized protein</fullName>
    </submittedName>
</protein>
<sequence>MLVSKQTKTTVDRKPDLYSASMVERVPSKIPWLILQQKPSILQLRKLQRRQFGSESLFLSWVLFRVLRACWTFTVIMSVPLLKLRNLSHEKSKHILRRYHLIREIIDRGDVKICKVHTDLNVADPLTKPLPQSKFEAHTKAMGIGYLN</sequence>
<organism evidence="2 3">
    <name type="scientific">Paspalum notatum var. saurae</name>
    <dbReference type="NCBI Taxonomy" id="547442"/>
    <lineage>
        <taxon>Eukaryota</taxon>
        <taxon>Viridiplantae</taxon>
        <taxon>Streptophyta</taxon>
        <taxon>Embryophyta</taxon>
        <taxon>Tracheophyta</taxon>
        <taxon>Spermatophyta</taxon>
        <taxon>Magnoliopsida</taxon>
        <taxon>Liliopsida</taxon>
        <taxon>Poales</taxon>
        <taxon>Poaceae</taxon>
        <taxon>PACMAD clade</taxon>
        <taxon>Panicoideae</taxon>
        <taxon>Andropogonodae</taxon>
        <taxon>Paspaleae</taxon>
        <taxon>Paspalinae</taxon>
        <taxon>Paspalum</taxon>
    </lineage>
</organism>
<evidence type="ECO:0000313" key="3">
    <source>
        <dbReference type="Proteomes" id="UP001341281"/>
    </source>
</evidence>
<proteinExistence type="predicted"/>
<keyword evidence="1" id="KW-0472">Membrane</keyword>
<evidence type="ECO:0000256" key="1">
    <source>
        <dbReference type="SAM" id="Phobius"/>
    </source>
</evidence>
<evidence type="ECO:0000313" key="2">
    <source>
        <dbReference type="EMBL" id="WVZ90255.1"/>
    </source>
</evidence>
<keyword evidence="1" id="KW-1133">Transmembrane helix</keyword>
<dbReference type="CDD" id="cd09272">
    <property type="entry name" value="RNase_HI_RT_Ty1"/>
    <property type="match status" value="1"/>
</dbReference>
<keyword evidence="1" id="KW-0812">Transmembrane</keyword>
<accession>A0AAQ3UDT3</accession>
<keyword evidence="3" id="KW-1185">Reference proteome</keyword>
<dbReference type="EMBL" id="CP144752">
    <property type="protein sequence ID" value="WVZ90255.1"/>
    <property type="molecule type" value="Genomic_DNA"/>
</dbReference>